<feature type="transmembrane region" description="Helical" evidence="1">
    <location>
        <begin position="126"/>
        <end position="146"/>
    </location>
</feature>
<feature type="transmembrane region" description="Helical" evidence="1">
    <location>
        <begin position="158"/>
        <end position="175"/>
    </location>
</feature>
<dbReference type="Proteomes" id="UP001610563">
    <property type="component" value="Unassembled WGS sequence"/>
</dbReference>
<evidence type="ECO:0008006" key="4">
    <source>
        <dbReference type="Google" id="ProtNLM"/>
    </source>
</evidence>
<keyword evidence="3" id="KW-1185">Reference proteome</keyword>
<evidence type="ECO:0000256" key="1">
    <source>
        <dbReference type="SAM" id="Phobius"/>
    </source>
</evidence>
<sequence>MSSTPLLPAPSAPSSTVRTYITQTLITTHSVPLVLAEHLAEKWDIGRGYELRQASRDHLQRVFGDNAGLCLYHAVREAKSVAASRGLSRLQVWSGYAADTTGLLLAGVVILRFMPNVLGLRDRRDPIMWAANPGWWFAFGTCAVNSAYQRGIPSTKDGLLLVGGCLAFLVGIELVKR</sequence>
<evidence type="ECO:0000313" key="3">
    <source>
        <dbReference type="Proteomes" id="UP001610563"/>
    </source>
</evidence>
<name>A0ABR4FUR9_9EURO</name>
<feature type="transmembrane region" description="Helical" evidence="1">
    <location>
        <begin position="93"/>
        <end position="114"/>
    </location>
</feature>
<proteinExistence type="predicted"/>
<protein>
    <recommendedName>
        <fullName evidence="4">Integral membrane protein</fullName>
    </recommendedName>
</protein>
<organism evidence="2 3">
    <name type="scientific">Aspergillus keveii</name>
    <dbReference type="NCBI Taxonomy" id="714993"/>
    <lineage>
        <taxon>Eukaryota</taxon>
        <taxon>Fungi</taxon>
        <taxon>Dikarya</taxon>
        <taxon>Ascomycota</taxon>
        <taxon>Pezizomycotina</taxon>
        <taxon>Eurotiomycetes</taxon>
        <taxon>Eurotiomycetidae</taxon>
        <taxon>Eurotiales</taxon>
        <taxon>Aspergillaceae</taxon>
        <taxon>Aspergillus</taxon>
        <taxon>Aspergillus subgen. Nidulantes</taxon>
    </lineage>
</organism>
<keyword evidence="1" id="KW-0812">Transmembrane</keyword>
<accession>A0ABR4FUR9</accession>
<comment type="caution">
    <text evidence="2">The sequence shown here is derived from an EMBL/GenBank/DDBJ whole genome shotgun (WGS) entry which is preliminary data.</text>
</comment>
<dbReference type="EMBL" id="JBFTWV010000105">
    <property type="protein sequence ID" value="KAL2787022.1"/>
    <property type="molecule type" value="Genomic_DNA"/>
</dbReference>
<keyword evidence="1" id="KW-0472">Membrane</keyword>
<evidence type="ECO:0000313" key="2">
    <source>
        <dbReference type="EMBL" id="KAL2787022.1"/>
    </source>
</evidence>
<gene>
    <name evidence="2" type="ORF">BJX66DRAFT_341604</name>
</gene>
<reference evidence="2 3" key="1">
    <citation type="submission" date="2024-07" db="EMBL/GenBank/DDBJ databases">
        <title>Section-level genome sequencing and comparative genomics of Aspergillus sections Usti and Cavernicolus.</title>
        <authorList>
            <consortium name="Lawrence Berkeley National Laboratory"/>
            <person name="Nybo J.L."/>
            <person name="Vesth T.C."/>
            <person name="Theobald S."/>
            <person name="Frisvad J.C."/>
            <person name="Larsen T.O."/>
            <person name="Kjaerboelling I."/>
            <person name="Rothschild-Mancinelli K."/>
            <person name="Lyhne E.K."/>
            <person name="Kogle M.E."/>
            <person name="Barry K."/>
            <person name="Clum A."/>
            <person name="Na H."/>
            <person name="Ledsgaard L."/>
            <person name="Lin J."/>
            <person name="Lipzen A."/>
            <person name="Kuo A."/>
            <person name="Riley R."/>
            <person name="Mondo S."/>
            <person name="Labutti K."/>
            <person name="Haridas S."/>
            <person name="Pangalinan J."/>
            <person name="Salamov A.A."/>
            <person name="Simmons B.A."/>
            <person name="Magnuson J.K."/>
            <person name="Chen J."/>
            <person name="Drula E."/>
            <person name="Henrissat B."/>
            <person name="Wiebenga A."/>
            <person name="Lubbers R.J."/>
            <person name="Gomes A.C."/>
            <person name="Makela M.R."/>
            <person name="Stajich J."/>
            <person name="Grigoriev I.V."/>
            <person name="Mortensen U.H."/>
            <person name="De Vries R.P."/>
            <person name="Baker S.E."/>
            <person name="Andersen M.R."/>
        </authorList>
    </citation>
    <scope>NUCLEOTIDE SEQUENCE [LARGE SCALE GENOMIC DNA]</scope>
    <source>
        <strain evidence="2 3">CBS 209.92</strain>
    </source>
</reference>
<keyword evidence="1" id="KW-1133">Transmembrane helix</keyword>